<gene>
    <name evidence="11" type="ORF">HPP92_022152</name>
</gene>
<comment type="caution">
    <text evidence="11">The sequence shown here is derived from an EMBL/GenBank/DDBJ whole genome shotgun (WGS) entry which is preliminary data.</text>
</comment>
<sequence length="117" mass="13420">MAEAAELLNPGILIDILDDEWMSESLPKDDVPLPSGMASRNDDPGDSTGLENLPVEEGWPNPSLKTTFLYRREWPLEMMILGIQQVWKTYLWKRDGVTLGLSGFNRHLGIRWIRRIK</sequence>
<accession>A0A835PN04</accession>
<dbReference type="Proteomes" id="UP000636800">
    <property type="component" value="Chromosome 12"/>
</dbReference>
<evidence type="ECO:0000313" key="11">
    <source>
        <dbReference type="EMBL" id="KAG0456995.1"/>
    </source>
</evidence>
<evidence type="ECO:0000313" key="12">
    <source>
        <dbReference type="Proteomes" id="UP000636800"/>
    </source>
</evidence>
<keyword evidence="6" id="KW-0498">Mitosis</keyword>
<dbReference type="AlphaFoldDB" id="A0A835PN04"/>
<evidence type="ECO:0000256" key="4">
    <source>
        <dbReference type="ARBA" id="ARBA00013935"/>
    </source>
</evidence>
<proteinExistence type="inferred from homology"/>
<dbReference type="GO" id="GO:0070979">
    <property type="term" value="P:protein K11-linked ubiquitination"/>
    <property type="evidence" value="ECO:0007669"/>
    <property type="project" value="TreeGrafter"/>
</dbReference>
<feature type="region of interest" description="Disordered" evidence="10">
    <location>
        <begin position="25"/>
        <end position="56"/>
    </location>
</feature>
<keyword evidence="9" id="KW-0131">Cell cycle</keyword>
<keyword evidence="12" id="KW-1185">Reference proteome</keyword>
<name>A0A835PN04_VANPL</name>
<evidence type="ECO:0000256" key="6">
    <source>
        <dbReference type="ARBA" id="ARBA00022776"/>
    </source>
</evidence>
<evidence type="ECO:0000256" key="2">
    <source>
        <dbReference type="ARBA" id="ARBA00004906"/>
    </source>
</evidence>
<evidence type="ECO:0000256" key="3">
    <source>
        <dbReference type="ARBA" id="ARBA00006940"/>
    </source>
</evidence>
<evidence type="ECO:0000256" key="7">
    <source>
        <dbReference type="ARBA" id="ARBA00022786"/>
    </source>
</evidence>
<evidence type="ECO:0000256" key="1">
    <source>
        <dbReference type="ARBA" id="ARBA00004123"/>
    </source>
</evidence>
<dbReference type="InterPro" id="IPR008401">
    <property type="entry name" value="Apc13"/>
</dbReference>
<evidence type="ECO:0000256" key="10">
    <source>
        <dbReference type="SAM" id="MobiDB-lite"/>
    </source>
</evidence>
<keyword evidence="8" id="KW-0539">Nucleus</keyword>
<protein>
    <recommendedName>
        <fullName evidence="4">Anaphase-promoting complex subunit 13</fullName>
    </recommendedName>
</protein>
<dbReference type="GO" id="GO:0005680">
    <property type="term" value="C:anaphase-promoting complex"/>
    <property type="evidence" value="ECO:0007669"/>
    <property type="project" value="InterPro"/>
</dbReference>
<evidence type="ECO:0000256" key="9">
    <source>
        <dbReference type="ARBA" id="ARBA00023306"/>
    </source>
</evidence>
<reference evidence="11 12" key="1">
    <citation type="journal article" date="2020" name="Nat. Food">
        <title>A phased Vanilla planifolia genome enables genetic improvement of flavour and production.</title>
        <authorList>
            <person name="Hasing T."/>
            <person name="Tang H."/>
            <person name="Brym M."/>
            <person name="Khazi F."/>
            <person name="Huang T."/>
            <person name="Chambers A.H."/>
        </authorList>
    </citation>
    <scope>NUCLEOTIDE SEQUENCE [LARGE SCALE GENOMIC DNA]</scope>
    <source>
        <tissue evidence="11">Leaf</tissue>
    </source>
</reference>
<dbReference type="GO" id="GO:0051301">
    <property type="term" value="P:cell division"/>
    <property type="evidence" value="ECO:0007669"/>
    <property type="project" value="UniProtKB-KW"/>
</dbReference>
<comment type="pathway">
    <text evidence="2">Protein modification; protein ubiquitination.</text>
</comment>
<dbReference type="PANTHER" id="PTHR28672:SF1">
    <property type="entry name" value="ANAPHASE-PROMOTING COMPLEX SUBUNIT 13"/>
    <property type="match status" value="1"/>
</dbReference>
<dbReference type="PANTHER" id="PTHR28672">
    <property type="entry name" value="ANAPHASE-PROMOTING COMPLEX SUBUNIT 13"/>
    <property type="match status" value="1"/>
</dbReference>
<keyword evidence="5" id="KW-0132">Cell division</keyword>
<evidence type="ECO:0000256" key="5">
    <source>
        <dbReference type="ARBA" id="ARBA00022618"/>
    </source>
</evidence>
<keyword evidence="7" id="KW-0833">Ubl conjugation pathway</keyword>
<dbReference type="OrthoDB" id="6080404at2759"/>
<comment type="subcellular location">
    <subcellularLocation>
        <location evidence="1">Nucleus</location>
    </subcellularLocation>
</comment>
<organism evidence="11 12">
    <name type="scientific">Vanilla planifolia</name>
    <name type="common">Vanilla</name>
    <dbReference type="NCBI Taxonomy" id="51239"/>
    <lineage>
        <taxon>Eukaryota</taxon>
        <taxon>Viridiplantae</taxon>
        <taxon>Streptophyta</taxon>
        <taxon>Embryophyta</taxon>
        <taxon>Tracheophyta</taxon>
        <taxon>Spermatophyta</taxon>
        <taxon>Magnoliopsida</taxon>
        <taxon>Liliopsida</taxon>
        <taxon>Asparagales</taxon>
        <taxon>Orchidaceae</taxon>
        <taxon>Vanilloideae</taxon>
        <taxon>Vanilleae</taxon>
        <taxon>Vanilla</taxon>
    </lineage>
</organism>
<evidence type="ECO:0000256" key="8">
    <source>
        <dbReference type="ARBA" id="ARBA00023242"/>
    </source>
</evidence>
<comment type="similarity">
    <text evidence="3">Belongs to the APC13 family.</text>
</comment>
<dbReference type="EMBL" id="JADCNL010000012">
    <property type="protein sequence ID" value="KAG0456995.1"/>
    <property type="molecule type" value="Genomic_DNA"/>
</dbReference>